<dbReference type="AlphaFoldDB" id="A0A9D3XK40"/>
<protein>
    <submittedName>
        <fullName evidence="2">Uncharacterized protein</fullName>
    </submittedName>
</protein>
<comment type="caution">
    <text evidence="2">The sequence shown here is derived from an EMBL/GenBank/DDBJ whole genome shotgun (WGS) entry which is preliminary data.</text>
</comment>
<accession>A0A9D3XK40</accession>
<evidence type="ECO:0000313" key="3">
    <source>
        <dbReference type="Proteomes" id="UP000827986"/>
    </source>
</evidence>
<gene>
    <name evidence="2" type="ORF">KIL84_002091</name>
</gene>
<proteinExistence type="predicted"/>
<evidence type="ECO:0000256" key="1">
    <source>
        <dbReference type="SAM" id="MobiDB-lite"/>
    </source>
</evidence>
<feature type="region of interest" description="Disordered" evidence="1">
    <location>
        <begin position="39"/>
        <end position="73"/>
    </location>
</feature>
<reference evidence="2" key="1">
    <citation type="submission" date="2021-09" db="EMBL/GenBank/DDBJ databases">
        <title>The genome of Mauremys mutica provides insights into the evolution of semi-aquatic lifestyle.</title>
        <authorList>
            <person name="Gong S."/>
            <person name="Gao Y."/>
        </authorList>
    </citation>
    <scope>NUCLEOTIDE SEQUENCE</scope>
    <source>
        <strain evidence="2">MM-2020</strain>
        <tissue evidence="2">Muscle</tissue>
    </source>
</reference>
<dbReference type="EMBL" id="JAHDVG010000469">
    <property type="protein sequence ID" value="KAH1181157.1"/>
    <property type="molecule type" value="Genomic_DNA"/>
</dbReference>
<keyword evidence="3" id="KW-1185">Reference proteome</keyword>
<dbReference type="Proteomes" id="UP000827986">
    <property type="component" value="Unassembled WGS sequence"/>
</dbReference>
<sequence length="119" mass="12812">MEPLPLCGHSTLWKEGLSEHASMARALCRHSCALVSSRHSKNQAVGDRTGQISPSPRYLPEERGAELPSNMASSVGVSPNLPHFGGPFTRWPPMAVHIKTTCLAPPPTPPVLPGCVRNR</sequence>
<name>A0A9D3XK40_9SAUR</name>
<evidence type="ECO:0000313" key="2">
    <source>
        <dbReference type="EMBL" id="KAH1181157.1"/>
    </source>
</evidence>
<organism evidence="2 3">
    <name type="scientific">Mauremys mutica</name>
    <name type="common">yellowpond turtle</name>
    <dbReference type="NCBI Taxonomy" id="74926"/>
    <lineage>
        <taxon>Eukaryota</taxon>
        <taxon>Metazoa</taxon>
        <taxon>Chordata</taxon>
        <taxon>Craniata</taxon>
        <taxon>Vertebrata</taxon>
        <taxon>Euteleostomi</taxon>
        <taxon>Archelosauria</taxon>
        <taxon>Testudinata</taxon>
        <taxon>Testudines</taxon>
        <taxon>Cryptodira</taxon>
        <taxon>Durocryptodira</taxon>
        <taxon>Testudinoidea</taxon>
        <taxon>Geoemydidae</taxon>
        <taxon>Geoemydinae</taxon>
        <taxon>Mauremys</taxon>
    </lineage>
</organism>